<dbReference type="eggNOG" id="COG0812">
    <property type="taxonomic scope" value="Bacteria"/>
</dbReference>
<dbReference type="Gene3D" id="3.30.465.10">
    <property type="match status" value="1"/>
</dbReference>
<evidence type="ECO:0000256" key="11">
    <source>
        <dbReference type="ARBA" id="ARBA00022857"/>
    </source>
</evidence>
<evidence type="ECO:0000256" key="6">
    <source>
        <dbReference type="ARBA" id="ARBA00015188"/>
    </source>
</evidence>
<keyword evidence="8 19" id="KW-0132">Cell division</keyword>
<dbReference type="OrthoDB" id="9804753at2"/>
<dbReference type="GO" id="GO:0009252">
    <property type="term" value="P:peptidoglycan biosynthetic process"/>
    <property type="evidence" value="ECO:0007669"/>
    <property type="project" value="UniProtKB-UniRule"/>
</dbReference>
<dbReference type="InterPro" id="IPR036318">
    <property type="entry name" value="FAD-bd_PCMH-like_sf"/>
</dbReference>
<dbReference type="Pfam" id="PF02873">
    <property type="entry name" value="MurB_C"/>
    <property type="match status" value="1"/>
</dbReference>
<feature type="active site" description="Proton donor" evidence="19">
    <location>
        <position position="220"/>
    </location>
</feature>
<evidence type="ECO:0000256" key="10">
    <source>
        <dbReference type="ARBA" id="ARBA00022827"/>
    </source>
</evidence>
<feature type="active site" evidence="19">
    <location>
        <position position="168"/>
    </location>
</feature>
<feature type="active site" evidence="19">
    <location>
        <position position="290"/>
    </location>
</feature>
<keyword evidence="13 19" id="KW-0573">Peptidoglycan synthesis</keyword>
<keyword evidence="15 19" id="KW-0131">Cell cycle</keyword>
<dbReference type="EMBL" id="JH600068">
    <property type="protein sequence ID" value="EIG54894.1"/>
    <property type="molecule type" value="Genomic_DNA"/>
</dbReference>
<dbReference type="PANTHER" id="PTHR21071:SF4">
    <property type="entry name" value="UDP-N-ACETYLENOLPYRUVOYLGLUCOSAMINE REDUCTASE"/>
    <property type="match status" value="1"/>
</dbReference>
<dbReference type="SUPFAM" id="SSF56176">
    <property type="entry name" value="FAD-binding/transporter-associated domain-like"/>
    <property type="match status" value="1"/>
</dbReference>
<reference evidence="21" key="1">
    <citation type="submission" date="2011-11" db="EMBL/GenBank/DDBJ databases">
        <title>Improved High-Quality Draft sequence of Desulfovibrio sp. U5L.</title>
        <authorList>
            <consortium name="US DOE Joint Genome Institute"/>
            <person name="Lucas S."/>
            <person name="Han J."/>
            <person name="Lapidus A."/>
            <person name="Cheng J.-F."/>
            <person name="Goodwin L."/>
            <person name="Pitluck S."/>
            <person name="Peters L."/>
            <person name="Ovchinnikova G."/>
            <person name="Held B."/>
            <person name="Detter J.C."/>
            <person name="Han C."/>
            <person name="Tapia R."/>
            <person name="Land M."/>
            <person name="Hauser L."/>
            <person name="Kyrpides N."/>
            <person name="Ivanova N."/>
            <person name="Pagani I."/>
            <person name="Gabster J."/>
            <person name="Walker C."/>
            <person name="Stolyar S."/>
            <person name="Stahl D."/>
            <person name="Arkin A."/>
            <person name="Dehal P."/>
            <person name="Hazen T."/>
            <person name="Woyke T."/>
        </authorList>
    </citation>
    <scope>NUCLEOTIDE SEQUENCE [LARGE SCALE GENOMIC DNA]</scope>
    <source>
        <strain evidence="21">U5L</strain>
    </source>
</reference>
<comment type="similarity">
    <text evidence="19">Belongs to the MurB family.</text>
</comment>
<evidence type="ECO:0000256" key="17">
    <source>
        <dbReference type="ARBA" id="ARBA00031026"/>
    </source>
</evidence>
<evidence type="ECO:0000259" key="20">
    <source>
        <dbReference type="PROSITE" id="PS51387"/>
    </source>
</evidence>
<evidence type="ECO:0000256" key="8">
    <source>
        <dbReference type="ARBA" id="ARBA00022618"/>
    </source>
</evidence>
<evidence type="ECO:0000256" key="13">
    <source>
        <dbReference type="ARBA" id="ARBA00022984"/>
    </source>
</evidence>
<dbReference type="GO" id="GO:0071949">
    <property type="term" value="F:FAD binding"/>
    <property type="evidence" value="ECO:0007669"/>
    <property type="project" value="InterPro"/>
</dbReference>
<dbReference type="HAMAP" id="MF_00037">
    <property type="entry name" value="MurB"/>
    <property type="match status" value="1"/>
</dbReference>
<dbReference type="EC" id="1.3.1.98" evidence="5 19"/>
<proteinExistence type="inferred from homology"/>
<sequence>MPPEVLPGPVLAARTTLRLGGRALAEVVLRRPEDAGRLGEVLSGLGGRPLVLGGGSNILARDGELPLVVVSPRLTGEPEILHERFAGKVRVRVWGGVKLQRLVAWMATQGLCALVGLVGVPGTVGGAVAGNAGSYGDDMAGTLVRVLLWTPQGGVAWRGREEFSTGYRFFSPKGVDGLFVVLAAEFDCEVCEPIELRQRMIAHLGQKKASQPLTAATAGCVFKNPPGQAAWRLLEAAGFRGKRQGNMAFSEKHANFLVNCGGATAREAFDLIEAAREAVRAQSGHELELEVRVAP</sequence>
<keyword evidence="10 19" id="KW-0274">FAD</keyword>
<name>I2Q538_9BACT</name>
<dbReference type="InterPro" id="IPR011601">
    <property type="entry name" value="MurB_C"/>
</dbReference>
<evidence type="ECO:0000256" key="9">
    <source>
        <dbReference type="ARBA" id="ARBA00022630"/>
    </source>
</evidence>
<dbReference type="GO" id="GO:0071555">
    <property type="term" value="P:cell wall organization"/>
    <property type="evidence" value="ECO:0007669"/>
    <property type="project" value="UniProtKB-KW"/>
</dbReference>
<dbReference type="InterPro" id="IPR016167">
    <property type="entry name" value="FAD-bd_PCMH_sub1"/>
</dbReference>
<dbReference type="InterPro" id="IPR016166">
    <property type="entry name" value="FAD-bd_PCMH"/>
</dbReference>
<comment type="catalytic activity">
    <reaction evidence="18 19">
        <text>UDP-N-acetyl-alpha-D-muramate + NADP(+) = UDP-N-acetyl-3-O-(1-carboxyvinyl)-alpha-D-glucosamine + NADPH + H(+)</text>
        <dbReference type="Rhea" id="RHEA:12248"/>
        <dbReference type="ChEBI" id="CHEBI:15378"/>
        <dbReference type="ChEBI" id="CHEBI:57783"/>
        <dbReference type="ChEBI" id="CHEBI:58349"/>
        <dbReference type="ChEBI" id="CHEBI:68483"/>
        <dbReference type="ChEBI" id="CHEBI:70757"/>
        <dbReference type="EC" id="1.3.1.98"/>
    </reaction>
</comment>
<dbReference type="InterPro" id="IPR006094">
    <property type="entry name" value="Oxid_FAD_bind_N"/>
</dbReference>
<comment type="pathway">
    <text evidence="4 19">Cell wall biogenesis; peptidoglycan biosynthesis.</text>
</comment>
<keyword evidence="14 19" id="KW-0560">Oxidoreductase</keyword>
<evidence type="ECO:0000313" key="21">
    <source>
        <dbReference type="EMBL" id="EIG54894.1"/>
    </source>
</evidence>
<keyword evidence="7 19" id="KW-0963">Cytoplasm</keyword>
<evidence type="ECO:0000256" key="1">
    <source>
        <dbReference type="ARBA" id="ARBA00001974"/>
    </source>
</evidence>
<keyword evidence="11 19" id="KW-0521">NADP</keyword>
<evidence type="ECO:0000256" key="16">
    <source>
        <dbReference type="ARBA" id="ARBA00023316"/>
    </source>
</evidence>
<dbReference type="Gene3D" id="3.90.78.10">
    <property type="entry name" value="UDP-N-acetylenolpyruvoylglucosamine reductase, C-terminal domain"/>
    <property type="match status" value="1"/>
</dbReference>
<dbReference type="InterPro" id="IPR036635">
    <property type="entry name" value="MurB_C_sf"/>
</dbReference>
<evidence type="ECO:0000256" key="18">
    <source>
        <dbReference type="ARBA" id="ARBA00048914"/>
    </source>
</evidence>
<evidence type="ECO:0000256" key="19">
    <source>
        <dbReference type="HAMAP-Rule" id="MF_00037"/>
    </source>
</evidence>
<dbReference type="SUPFAM" id="SSF56194">
    <property type="entry name" value="Uridine diphospho-N-Acetylenolpyruvylglucosamine reductase, MurB, C-terminal domain"/>
    <property type="match status" value="1"/>
</dbReference>
<dbReference type="GO" id="GO:0008360">
    <property type="term" value="P:regulation of cell shape"/>
    <property type="evidence" value="ECO:0007669"/>
    <property type="project" value="UniProtKB-KW"/>
</dbReference>
<evidence type="ECO:0000256" key="3">
    <source>
        <dbReference type="ARBA" id="ARBA00004496"/>
    </source>
</evidence>
<evidence type="ECO:0000256" key="2">
    <source>
        <dbReference type="ARBA" id="ARBA00003921"/>
    </source>
</evidence>
<gene>
    <name evidence="19" type="primary">murB</name>
    <name evidence="21" type="ORF">DesU5LDRAFT_3260</name>
</gene>
<keyword evidence="9 19" id="KW-0285">Flavoprotein</keyword>
<evidence type="ECO:0000256" key="4">
    <source>
        <dbReference type="ARBA" id="ARBA00004752"/>
    </source>
</evidence>
<comment type="cofactor">
    <cofactor evidence="1 19">
        <name>FAD</name>
        <dbReference type="ChEBI" id="CHEBI:57692"/>
    </cofactor>
</comment>
<organism evidence="21">
    <name type="scientific">Desulfovibrio sp. U5L</name>
    <dbReference type="NCBI Taxonomy" id="596152"/>
    <lineage>
        <taxon>Bacteria</taxon>
        <taxon>Pseudomonadati</taxon>
        <taxon>Thermodesulfobacteriota</taxon>
        <taxon>Desulfovibrionia</taxon>
        <taxon>Desulfovibrionales</taxon>
        <taxon>Desulfovibrionaceae</taxon>
        <taxon>Desulfovibrio</taxon>
    </lineage>
</organism>
<dbReference type="HOGENOM" id="CLU_035304_1_1_7"/>
<dbReference type="AlphaFoldDB" id="I2Q538"/>
<dbReference type="UniPathway" id="UPA00219"/>
<feature type="domain" description="FAD-binding PCMH-type" evidence="20">
    <location>
        <begin position="19"/>
        <end position="191"/>
    </location>
</feature>
<dbReference type="GO" id="GO:0005829">
    <property type="term" value="C:cytosol"/>
    <property type="evidence" value="ECO:0007669"/>
    <property type="project" value="TreeGrafter"/>
</dbReference>
<evidence type="ECO:0000256" key="12">
    <source>
        <dbReference type="ARBA" id="ARBA00022960"/>
    </source>
</evidence>
<dbReference type="InterPro" id="IPR016169">
    <property type="entry name" value="FAD-bd_PCMH_sub2"/>
</dbReference>
<keyword evidence="16 19" id="KW-0961">Cell wall biogenesis/degradation</keyword>
<evidence type="ECO:0000256" key="15">
    <source>
        <dbReference type="ARBA" id="ARBA00023306"/>
    </source>
</evidence>
<dbReference type="InterPro" id="IPR003170">
    <property type="entry name" value="MurB"/>
</dbReference>
<accession>I2Q538</accession>
<protein>
    <recommendedName>
        <fullName evidence="6 19">UDP-N-acetylenolpyruvoylglucosamine reductase</fullName>
        <ecNumber evidence="5 19">1.3.1.98</ecNumber>
    </recommendedName>
    <alternativeName>
        <fullName evidence="17 19">UDP-N-acetylmuramate dehydrogenase</fullName>
    </alternativeName>
</protein>
<dbReference type="GO" id="GO:0051301">
    <property type="term" value="P:cell division"/>
    <property type="evidence" value="ECO:0007669"/>
    <property type="project" value="UniProtKB-KW"/>
</dbReference>
<dbReference type="PANTHER" id="PTHR21071">
    <property type="entry name" value="UDP-N-ACETYLENOLPYRUVOYLGLUCOSAMINE REDUCTASE"/>
    <property type="match status" value="1"/>
</dbReference>
<comment type="subcellular location">
    <subcellularLocation>
        <location evidence="3 19">Cytoplasm</location>
    </subcellularLocation>
</comment>
<keyword evidence="12 19" id="KW-0133">Cell shape</keyword>
<evidence type="ECO:0000256" key="5">
    <source>
        <dbReference type="ARBA" id="ARBA00012518"/>
    </source>
</evidence>
<dbReference type="NCBIfam" id="TIGR00179">
    <property type="entry name" value="murB"/>
    <property type="match status" value="1"/>
</dbReference>
<evidence type="ECO:0000256" key="14">
    <source>
        <dbReference type="ARBA" id="ARBA00023002"/>
    </source>
</evidence>
<dbReference type="STRING" id="596152.DesU5LDRAFT_3260"/>
<dbReference type="Gene3D" id="3.30.43.10">
    <property type="entry name" value="Uridine Diphospho-n-acetylenolpyruvylglucosamine Reductase, domain 2"/>
    <property type="match status" value="1"/>
</dbReference>
<dbReference type="Pfam" id="PF01565">
    <property type="entry name" value="FAD_binding_4"/>
    <property type="match status" value="1"/>
</dbReference>
<dbReference type="GO" id="GO:0008762">
    <property type="term" value="F:UDP-N-acetylmuramate dehydrogenase activity"/>
    <property type="evidence" value="ECO:0007669"/>
    <property type="project" value="UniProtKB-UniRule"/>
</dbReference>
<dbReference type="PROSITE" id="PS51387">
    <property type="entry name" value="FAD_PCMH"/>
    <property type="match status" value="1"/>
</dbReference>
<comment type="function">
    <text evidence="2 19">Cell wall formation.</text>
</comment>
<evidence type="ECO:0000256" key="7">
    <source>
        <dbReference type="ARBA" id="ARBA00022490"/>
    </source>
</evidence>